<dbReference type="Proteomes" id="UP000051562">
    <property type="component" value="Unassembled WGS sequence"/>
</dbReference>
<dbReference type="EMBL" id="LMAR01000032">
    <property type="protein sequence ID" value="KQK30932.1"/>
    <property type="molecule type" value="Genomic_DNA"/>
</dbReference>
<dbReference type="SUPFAM" id="SSF54292">
    <property type="entry name" value="2Fe-2S ferredoxin-like"/>
    <property type="match status" value="1"/>
</dbReference>
<dbReference type="GO" id="GO:0016491">
    <property type="term" value="F:oxidoreductase activity"/>
    <property type="evidence" value="ECO:0007669"/>
    <property type="project" value="UniProtKB-KW"/>
</dbReference>
<dbReference type="RefSeq" id="WP_055727760.1">
    <property type="nucleotide sequence ID" value="NZ_FUYX01000008.1"/>
</dbReference>
<protein>
    <submittedName>
        <fullName evidence="3">2Fe-2S iron-sulfur cluster binding domain-containing protein</fullName>
    </submittedName>
</protein>
<accession>A0A0Q3L2I6</accession>
<dbReference type="Proteomes" id="UP000190130">
    <property type="component" value="Unassembled WGS sequence"/>
</dbReference>
<gene>
    <name evidence="2" type="ORF">ARD30_11670</name>
    <name evidence="3" type="ORF">SAMN05660750_03176</name>
</gene>
<evidence type="ECO:0000313" key="5">
    <source>
        <dbReference type="Proteomes" id="UP000190130"/>
    </source>
</evidence>
<name>A0A0Q3L2I6_9HYPH</name>
<sequence>MTAHFYWNGEPVPFRPGETIAAALLGAGIVHLGRGRIFCGIGACQGCLVAMTGAAAVEACLTPARNGLRLSPLAEEQADHD</sequence>
<dbReference type="OrthoDB" id="9801699at2"/>
<reference evidence="3 5" key="2">
    <citation type="submission" date="2017-02" db="EMBL/GenBank/DDBJ databases">
        <authorList>
            <person name="Peterson S.W."/>
        </authorList>
    </citation>
    <scope>NUCLEOTIDE SEQUENCE [LARGE SCALE GENOMIC DNA]</scope>
    <source>
        <strain evidence="3 5">DSM 9653</strain>
    </source>
</reference>
<proteinExistence type="predicted"/>
<dbReference type="InterPro" id="IPR042204">
    <property type="entry name" value="2Fe-2S-bd_N"/>
</dbReference>
<evidence type="ECO:0000313" key="2">
    <source>
        <dbReference type="EMBL" id="KQK30932.1"/>
    </source>
</evidence>
<evidence type="ECO:0000313" key="4">
    <source>
        <dbReference type="Proteomes" id="UP000051562"/>
    </source>
</evidence>
<reference evidence="2 4" key="1">
    <citation type="submission" date="2015-10" db="EMBL/GenBank/DDBJ databases">
        <title>Draft genome of Bosea thiooxidans.</title>
        <authorList>
            <person name="Wang X."/>
        </authorList>
    </citation>
    <scope>NUCLEOTIDE SEQUENCE [LARGE SCALE GENOMIC DNA]</scope>
    <source>
        <strain evidence="2 4">CGMCC 9174</strain>
    </source>
</reference>
<dbReference type="InterPro" id="IPR036010">
    <property type="entry name" value="2Fe-2S_ferredoxin-like_sf"/>
</dbReference>
<dbReference type="AlphaFoldDB" id="A0A0Q3L2I6"/>
<dbReference type="Gene3D" id="3.10.20.440">
    <property type="entry name" value="2Fe-2S iron-sulphur cluster binding domain, sarcosine oxidase, alpha subunit, N-terminal domain"/>
    <property type="match status" value="1"/>
</dbReference>
<evidence type="ECO:0000256" key="1">
    <source>
        <dbReference type="ARBA" id="ARBA00023002"/>
    </source>
</evidence>
<dbReference type="STRING" id="53254.SAMN05660750_03176"/>
<keyword evidence="1" id="KW-0560">Oxidoreductase</keyword>
<organism evidence="2 4">
    <name type="scientific">Bosea thiooxidans</name>
    <dbReference type="NCBI Taxonomy" id="53254"/>
    <lineage>
        <taxon>Bacteria</taxon>
        <taxon>Pseudomonadati</taxon>
        <taxon>Pseudomonadota</taxon>
        <taxon>Alphaproteobacteria</taxon>
        <taxon>Hyphomicrobiales</taxon>
        <taxon>Boseaceae</taxon>
        <taxon>Bosea</taxon>
    </lineage>
</organism>
<keyword evidence="4" id="KW-1185">Reference proteome</keyword>
<evidence type="ECO:0000313" key="3">
    <source>
        <dbReference type="EMBL" id="SKB94411.1"/>
    </source>
</evidence>
<dbReference type="Pfam" id="PF13510">
    <property type="entry name" value="Fer2_4"/>
    <property type="match status" value="1"/>
</dbReference>
<dbReference type="GO" id="GO:0051536">
    <property type="term" value="F:iron-sulfur cluster binding"/>
    <property type="evidence" value="ECO:0007669"/>
    <property type="project" value="InterPro"/>
</dbReference>
<dbReference type="EMBL" id="FUYX01000008">
    <property type="protein sequence ID" value="SKB94411.1"/>
    <property type="molecule type" value="Genomic_DNA"/>
</dbReference>